<evidence type="ECO:0000313" key="6">
    <source>
        <dbReference type="Proteomes" id="UP000619118"/>
    </source>
</evidence>
<comment type="pathway">
    <text evidence="4">Amino-acid biosynthesis; L-arginine biosynthesis; N(2)-acetyl-L-ornithine from L-glutamate: step 4/4.</text>
</comment>
<dbReference type="PANTHER" id="PTHR11986">
    <property type="entry name" value="AMINOTRANSFERASE CLASS III"/>
    <property type="match status" value="1"/>
</dbReference>
<evidence type="ECO:0000256" key="3">
    <source>
        <dbReference type="ARBA" id="ARBA00022898"/>
    </source>
</evidence>
<dbReference type="SUPFAM" id="SSF53383">
    <property type="entry name" value="PLP-dependent transferases"/>
    <property type="match status" value="1"/>
</dbReference>
<dbReference type="PIRSF" id="PIRSF000521">
    <property type="entry name" value="Transaminase_4ab_Lys_Orn"/>
    <property type="match status" value="1"/>
</dbReference>
<dbReference type="InterPro" id="IPR015421">
    <property type="entry name" value="PyrdxlP-dep_Trfase_major"/>
</dbReference>
<dbReference type="InterPro" id="IPR049704">
    <property type="entry name" value="Aminotrans_3_PPA_site"/>
</dbReference>
<comment type="miscellaneous">
    <text evidence="4">May also have succinyldiaminopimelate aminotransferase activity, thus carrying out the corresponding step in lysine biosynthesis.</text>
</comment>
<feature type="binding site" evidence="4">
    <location>
        <position position="143"/>
    </location>
    <ligand>
        <name>N(2)-acetyl-L-ornithine</name>
        <dbReference type="ChEBI" id="CHEBI:57805"/>
    </ligand>
</feature>
<dbReference type="InterPro" id="IPR005814">
    <property type="entry name" value="Aminotrans_3"/>
</dbReference>
<keyword evidence="2 4" id="KW-0808">Transferase</keyword>
<dbReference type="Pfam" id="PF00202">
    <property type="entry name" value="Aminotran_3"/>
    <property type="match status" value="1"/>
</dbReference>
<dbReference type="NCBIfam" id="NF009047">
    <property type="entry name" value="PRK12381.1"/>
    <property type="match status" value="1"/>
</dbReference>
<evidence type="ECO:0000256" key="1">
    <source>
        <dbReference type="ARBA" id="ARBA00022576"/>
    </source>
</evidence>
<dbReference type="Gene3D" id="3.40.640.10">
    <property type="entry name" value="Type I PLP-dependent aspartate aminotransferase-like (Major domain)"/>
    <property type="match status" value="1"/>
</dbReference>
<feature type="binding site" evidence="4">
    <location>
        <position position="140"/>
    </location>
    <ligand>
        <name>pyridoxal 5'-phosphate</name>
        <dbReference type="ChEBI" id="CHEBI:597326"/>
    </ligand>
</feature>
<comment type="catalytic activity">
    <reaction evidence="4">
        <text>N(2)-acetyl-L-ornithine + 2-oxoglutarate = N-acetyl-L-glutamate 5-semialdehyde + L-glutamate</text>
        <dbReference type="Rhea" id="RHEA:18049"/>
        <dbReference type="ChEBI" id="CHEBI:16810"/>
        <dbReference type="ChEBI" id="CHEBI:29123"/>
        <dbReference type="ChEBI" id="CHEBI:29985"/>
        <dbReference type="ChEBI" id="CHEBI:57805"/>
        <dbReference type="EC" id="2.6.1.11"/>
    </reaction>
</comment>
<feature type="binding site" evidence="4">
    <location>
        <begin position="225"/>
        <end position="228"/>
    </location>
    <ligand>
        <name>pyridoxal 5'-phosphate</name>
        <dbReference type="ChEBI" id="CHEBI:597326"/>
    </ligand>
</feature>
<name>A0ABQ2R2Q7_9GAMM</name>
<dbReference type="HAMAP" id="MF_01107">
    <property type="entry name" value="ArgD_aminotrans_3"/>
    <property type="match status" value="1"/>
</dbReference>
<comment type="caution">
    <text evidence="5">The sequence shown here is derived from an EMBL/GenBank/DDBJ whole genome shotgun (WGS) entry which is preliminary data.</text>
</comment>
<comment type="cofactor">
    <cofactor evidence="4">
        <name>pyridoxal 5'-phosphate</name>
        <dbReference type="ChEBI" id="CHEBI:597326"/>
    </cofactor>
    <text evidence="4">Binds 1 pyridoxal phosphate per subunit.</text>
</comment>
<dbReference type="InterPro" id="IPR017652">
    <property type="entry name" value="Ac/SucOrn_transaminase_bac"/>
</dbReference>
<dbReference type="Proteomes" id="UP000619118">
    <property type="component" value="Unassembled WGS sequence"/>
</dbReference>
<accession>A0ABQ2R2Q7</accession>
<dbReference type="NCBIfam" id="TIGR03246">
    <property type="entry name" value="arg_catab_astC"/>
    <property type="match status" value="1"/>
</dbReference>
<comment type="subcellular location">
    <subcellularLocation>
        <location evidence="4">Cytoplasm</location>
    </subcellularLocation>
</comment>
<dbReference type="InterPro" id="IPR050103">
    <property type="entry name" value="Class-III_PLP-dep_AT"/>
</dbReference>
<dbReference type="RefSeq" id="WP_160052620.1">
    <property type="nucleotide sequence ID" value="NZ_BMQX01000003.1"/>
</dbReference>
<feature type="modified residue" description="N6-(pyridoxal phosphate)lysine" evidence="4">
    <location>
        <position position="254"/>
    </location>
</feature>
<keyword evidence="6" id="KW-1185">Reference proteome</keyword>
<dbReference type="InterPro" id="IPR015424">
    <property type="entry name" value="PyrdxlP-dep_Trfase"/>
</dbReference>
<keyword evidence="4" id="KW-0963">Cytoplasm</keyword>
<evidence type="ECO:0000256" key="4">
    <source>
        <dbReference type="HAMAP-Rule" id="MF_01107"/>
    </source>
</evidence>
<dbReference type="PANTHER" id="PTHR11986:SF113">
    <property type="entry name" value="SUCCINYLORNITHINE TRANSAMINASE"/>
    <property type="match status" value="1"/>
</dbReference>
<comment type="similarity">
    <text evidence="4">Belongs to the class-III pyridoxal-phosphate-dependent aminotransferase family. ArgD subfamily.</text>
</comment>
<dbReference type="PROSITE" id="PS00600">
    <property type="entry name" value="AA_TRANSFER_CLASS_3"/>
    <property type="match status" value="1"/>
</dbReference>
<dbReference type="InterPro" id="IPR015422">
    <property type="entry name" value="PyrdxlP-dep_Trfase_small"/>
</dbReference>
<feature type="binding site" evidence="4">
    <location>
        <begin position="107"/>
        <end position="108"/>
    </location>
    <ligand>
        <name>pyridoxal 5'-phosphate</name>
        <dbReference type="ChEBI" id="CHEBI:597326"/>
    </ligand>
</feature>
<dbReference type="NCBIfam" id="TIGR00707">
    <property type="entry name" value="argD"/>
    <property type="match status" value="1"/>
</dbReference>
<dbReference type="EMBL" id="BMQX01000003">
    <property type="protein sequence ID" value="GGQ08486.1"/>
    <property type="molecule type" value="Genomic_DNA"/>
</dbReference>
<dbReference type="CDD" id="cd00610">
    <property type="entry name" value="OAT_like"/>
    <property type="match status" value="1"/>
</dbReference>
<dbReference type="InterPro" id="IPR004636">
    <property type="entry name" value="AcOrn/SuccOrn_fam"/>
</dbReference>
<comment type="subunit">
    <text evidence="4">Homodimer.</text>
</comment>
<dbReference type="GO" id="GO:0008483">
    <property type="term" value="F:transaminase activity"/>
    <property type="evidence" value="ECO:0007669"/>
    <property type="project" value="UniProtKB-KW"/>
</dbReference>
<organism evidence="5 6">
    <name type="scientific">Shewanella litoralis</name>
    <dbReference type="NCBI Taxonomy" id="2282700"/>
    <lineage>
        <taxon>Bacteria</taxon>
        <taxon>Pseudomonadati</taxon>
        <taxon>Pseudomonadota</taxon>
        <taxon>Gammaproteobacteria</taxon>
        <taxon>Alteromonadales</taxon>
        <taxon>Shewanellaceae</taxon>
        <taxon>Shewanella</taxon>
    </lineage>
</organism>
<gene>
    <name evidence="4 5" type="primary">argD</name>
    <name evidence="5" type="ORF">GCM10009411_06540</name>
</gene>
<reference evidence="6" key="1">
    <citation type="journal article" date="2019" name="Int. J. Syst. Evol. Microbiol.">
        <title>The Global Catalogue of Microorganisms (GCM) 10K type strain sequencing project: providing services to taxonomists for standard genome sequencing and annotation.</title>
        <authorList>
            <consortium name="The Broad Institute Genomics Platform"/>
            <consortium name="The Broad Institute Genome Sequencing Center for Infectious Disease"/>
            <person name="Wu L."/>
            <person name="Ma J."/>
        </authorList>
    </citation>
    <scope>NUCLEOTIDE SEQUENCE [LARGE SCALE GENOMIC DNA]</scope>
    <source>
        <strain evidence="6">JCM 32306</strain>
    </source>
</reference>
<feature type="binding site" evidence="4">
    <location>
        <position position="282"/>
    </location>
    <ligand>
        <name>N(2)-acetyl-L-ornithine</name>
        <dbReference type="ChEBI" id="CHEBI:57805"/>
    </ligand>
</feature>
<evidence type="ECO:0000313" key="5">
    <source>
        <dbReference type="EMBL" id="GGQ08486.1"/>
    </source>
</evidence>
<keyword evidence="1 4" id="KW-0032">Aminotransferase</keyword>
<dbReference type="EC" id="2.6.1.11" evidence="4"/>
<keyword evidence="4" id="KW-0028">Amino-acid biosynthesis</keyword>
<feature type="binding site" evidence="4">
    <location>
        <position position="283"/>
    </location>
    <ligand>
        <name>pyridoxal 5'-phosphate</name>
        <dbReference type="ChEBI" id="CHEBI:597326"/>
    </ligand>
</feature>
<keyword evidence="4" id="KW-0055">Arginine biosynthesis</keyword>
<evidence type="ECO:0000256" key="2">
    <source>
        <dbReference type="ARBA" id="ARBA00022679"/>
    </source>
</evidence>
<keyword evidence="3 4" id="KW-0663">Pyridoxal phosphate</keyword>
<dbReference type="NCBIfam" id="NF002325">
    <property type="entry name" value="PRK01278.1"/>
    <property type="match status" value="1"/>
</dbReference>
<dbReference type="Gene3D" id="3.90.1150.10">
    <property type="entry name" value="Aspartate Aminotransferase, domain 1"/>
    <property type="match status" value="1"/>
</dbReference>
<sequence>MSLEMNLTRAQFDEVMVPNYAPAAVIPVRGAGSRVWDQEGNEFIDFAGGIAVNCLGHCHPALVSALKEQGEKLWHLSNVMTNEPALELATKLVNSTFAERVYFANSGAEANEAALKLARRYALDNHGADKDQIIAFDKAFHGRTFFTVTVGGQAAYSDGFGPKPQSITHVPFNDIAALEAVISDKTCAIMLEPLQGEGGIINGDPEFLKAVRRLADKHDALVIFDEVQTGVGRTGELFAYMGTDIVPDILTSAKALGGGFPIAAMLTTAKIAAHLKVGTHGSTYGGNPLACAVGNAVMNVVNTKEVLDGVKHREQLFRDGLAAINAKYNVFSEVRGKGLLLGAVLNEKYEGRSREFLVASVAEGLMSLIAGANVVRFAPSLVIPEADIAEGLARFERAVAKVVAG</sequence>
<protein>
    <recommendedName>
        <fullName evidence="4">Acetylornithine aminotransferase</fullName>
        <shortName evidence="4">ACOAT</shortName>
        <ecNumber evidence="4">2.6.1.11</ecNumber>
    </recommendedName>
</protein>
<dbReference type="NCBIfam" id="NF003468">
    <property type="entry name" value="PRK05093.1"/>
    <property type="match status" value="1"/>
</dbReference>
<proteinExistence type="inferred from homology"/>